<gene>
    <name evidence="1" type="ORF">Zmor_025769</name>
</gene>
<proteinExistence type="predicted"/>
<protein>
    <submittedName>
        <fullName evidence="1">Uncharacterized protein</fullName>
    </submittedName>
</protein>
<evidence type="ECO:0000313" key="1">
    <source>
        <dbReference type="EMBL" id="KAJ3643031.1"/>
    </source>
</evidence>
<comment type="caution">
    <text evidence="1">The sequence shown here is derived from an EMBL/GenBank/DDBJ whole genome shotgun (WGS) entry which is preliminary data.</text>
</comment>
<sequence length="126" mass="14159">MVMGKREMDRPAVEDIEINCDINASPDDDNTCQFLKCNVGKDRPIYLETIDVEEPGDEVVNTHSVLKRTNNVSPTGDRIFANQNEDGSWLLRWDVARQTEGDFVALCYQGKGLVSRGKLRLGTITK</sequence>
<accession>A0AA38HU28</accession>
<reference evidence="1" key="1">
    <citation type="journal article" date="2023" name="G3 (Bethesda)">
        <title>Whole genome assemblies of Zophobas morio and Tenebrio molitor.</title>
        <authorList>
            <person name="Kaur S."/>
            <person name="Stinson S.A."/>
            <person name="diCenzo G.C."/>
        </authorList>
    </citation>
    <scope>NUCLEOTIDE SEQUENCE</scope>
    <source>
        <strain evidence="1">QUZm001</strain>
    </source>
</reference>
<organism evidence="1 2">
    <name type="scientific">Zophobas morio</name>
    <dbReference type="NCBI Taxonomy" id="2755281"/>
    <lineage>
        <taxon>Eukaryota</taxon>
        <taxon>Metazoa</taxon>
        <taxon>Ecdysozoa</taxon>
        <taxon>Arthropoda</taxon>
        <taxon>Hexapoda</taxon>
        <taxon>Insecta</taxon>
        <taxon>Pterygota</taxon>
        <taxon>Neoptera</taxon>
        <taxon>Endopterygota</taxon>
        <taxon>Coleoptera</taxon>
        <taxon>Polyphaga</taxon>
        <taxon>Cucujiformia</taxon>
        <taxon>Tenebrionidae</taxon>
        <taxon>Zophobas</taxon>
    </lineage>
</organism>
<dbReference type="Proteomes" id="UP001168821">
    <property type="component" value="Unassembled WGS sequence"/>
</dbReference>
<evidence type="ECO:0000313" key="2">
    <source>
        <dbReference type="Proteomes" id="UP001168821"/>
    </source>
</evidence>
<dbReference type="EMBL" id="JALNTZ010000008">
    <property type="protein sequence ID" value="KAJ3643031.1"/>
    <property type="molecule type" value="Genomic_DNA"/>
</dbReference>
<dbReference type="AlphaFoldDB" id="A0AA38HU28"/>
<keyword evidence="2" id="KW-1185">Reference proteome</keyword>
<name>A0AA38HU28_9CUCU</name>